<accession>A0A1Q8ZL04</accession>
<keyword evidence="1" id="KW-0378">Hydrolase</keyword>
<comment type="caution">
    <text evidence="4">The sequence shown here is derived from an EMBL/GenBank/DDBJ whole genome shotgun (WGS) entry which is preliminary data.</text>
</comment>
<dbReference type="GO" id="GO:0008237">
    <property type="term" value="F:metallopeptidase activity"/>
    <property type="evidence" value="ECO:0007669"/>
    <property type="project" value="UniProtKB-KW"/>
</dbReference>
<dbReference type="Proteomes" id="UP000186894">
    <property type="component" value="Unassembled WGS sequence"/>
</dbReference>
<keyword evidence="1" id="KW-0482">Metalloprotease</keyword>
<evidence type="ECO:0000313" key="4">
    <source>
        <dbReference type="EMBL" id="OLP42477.1"/>
    </source>
</evidence>
<dbReference type="OrthoDB" id="9782658at2"/>
<proteinExistence type="inferred from homology"/>
<dbReference type="STRING" id="1867956.BJF95_12735"/>
<keyword evidence="1" id="KW-0645">Protease</keyword>
<protein>
    <recommendedName>
        <fullName evidence="1">Microcystinase C</fullName>
        <shortName evidence="1">MlrC</shortName>
    </recommendedName>
</protein>
<keyword evidence="5" id="KW-1185">Reference proteome</keyword>
<dbReference type="PIRSF" id="PIRSF012702">
    <property type="entry name" value="UCP012702"/>
    <property type="match status" value="1"/>
</dbReference>
<comment type="cofactor">
    <cofactor evidence="1">
        <name>Zn(2+)</name>
        <dbReference type="ChEBI" id="CHEBI:29105"/>
    </cofactor>
    <text evidence="1">Binds 1 zinc ion per subunit.</text>
</comment>
<dbReference type="RefSeq" id="WP_075641947.1">
    <property type="nucleotide sequence ID" value="NZ_MKIM01000033.1"/>
</dbReference>
<dbReference type="Pfam" id="PF07364">
    <property type="entry name" value="DUF1485"/>
    <property type="match status" value="1"/>
</dbReference>
<dbReference type="InterPro" id="IPR010799">
    <property type="entry name" value="MlrC_C"/>
</dbReference>
<feature type="domain" description="Microcystin LR degradation protein MlrC N-terminal" evidence="3">
    <location>
        <begin position="3"/>
        <end position="294"/>
    </location>
</feature>
<dbReference type="Pfam" id="PF07171">
    <property type="entry name" value="MlrC_C"/>
    <property type="match status" value="1"/>
</dbReference>
<feature type="domain" description="Microcystin LR degradation protein MlrC C-terminal" evidence="2">
    <location>
        <begin position="306"/>
        <end position="483"/>
    </location>
</feature>
<sequence length="498" mass="52492">MRRVAFGGFMHETNTFAPSKAFYEDFERGWGPLPFVRGDEIVTRVGSINIGITGALNCAQAAGWEICPALWCGATPSAHVEASAYERIVSELIERIVAFGRLDGIYLDLHGAMVAEHIDDGEGELLKRLRLAVGPGVPIAVSLDLHGNITPEMVENADVMVGYRTYPHVDMAETGERTAVALDQIMQSGVRPAKALQTISFLIPISWQATELEPCRSIYAKVAALETGDVTSLSFFPAFPAADFDGCGPTVIAYGQSESAVRGVAKAIASMVESLEDAFDGKVYTPIEGVRAAMAIAETASKPVVIADTQDNPGAGGDANTMGMLRALVECDAQDAAIGLIYDPAAAAAAFAAKEGSVVTLTIGGTSGVAGDAPFTAEFLVEKVSDGRFQTTGPYYGKSDMDVGLAACLRLGGVRVVVGSHKVQMADQSMYRFVGIEPTAMKILVNKSSVHFRADFAPIASAILVCAAPGPMPVSPISLPWTKLRKGLKLAPNGPVYA</sequence>
<dbReference type="InterPro" id="IPR009197">
    <property type="entry name" value="MlrC"/>
</dbReference>
<keyword evidence="1" id="KW-0479">Metal-binding</keyword>
<evidence type="ECO:0000313" key="5">
    <source>
        <dbReference type="Proteomes" id="UP000186894"/>
    </source>
</evidence>
<evidence type="ECO:0000259" key="2">
    <source>
        <dbReference type="Pfam" id="PF07171"/>
    </source>
</evidence>
<evidence type="ECO:0000259" key="3">
    <source>
        <dbReference type="Pfam" id="PF07364"/>
    </source>
</evidence>
<evidence type="ECO:0000256" key="1">
    <source>
        <dbReference type="PIRNR" id="PIRNR012702"/>
    </source>
</evidence>
<comment type="function">
    <text evidence="1">Involved in peptidolytic degradation of cyclic heptapeptide hepatotoxin microcystin (MC).</text>
</comment>
<name>A0A1Q8ZL04_9HYPH</name>
<dbReference type="InterPro" id="IPR015995">
    <property type="entry name" value="MlrC_N"/>
</dbReference>
<dbReference type="GO" id="GO:0046872">
    <property type="term" value="F:metal ion binding"/>
    <property type="evidence" value="ECO:0007669"/>
    <property type="project" value="UniProtKB-KW"/>
</dbReference>
<dbReference type="GO" id="GO:0006508">
    <property type="term" value="P:proteolysis"/>
    <property type="evidence" value="ECO:0007669"/>
    <property type="project" value="UniProtKB-KW"/>
</dbReference>
<dbReference type="AlphaFoldDB" id="A0A1Q8ZL04"/>
<gene>
    <name evidence="4" type="ORF">BJF95_12735</name>
</gene>
<dbReference type="EMBL" id="MKIM01000033">
    <property type="protein sequence ID" value="OLP42477.1"/>
    <property type="molecule type" value="Genomic_DNA"/>
</dbReference>
<organism evidence="4 5">
    <name type="scientific">Rhizobium oryziradicis</name>
    <dbReference type="NCBI Taxonomy" id="1867956"/>
    <lineage>
        <taxon>Bacteria</taxon>
        <taxon>Pseudomonadati</taxon>
        <taxon>Pseudomonadota</taxon>
        <taxon>Alphaproteobacteria</taxon>
        <taxon>Hyphomicrobiales</taxon>
        <taxon>Rhizobiaceae</taxon>
        <taxon>Rhizobium/Agrobacterium group</taxon>
        <taxon>Rhizobium</taxon>
    </lineage>
</organism>
<comment type="similarity">
    <text evidence="1">Belongs to the peptidase M81 family.</text>
</comment>
<reference evidence="4 5" key="1">
    <citation type="submission" date="2016-09" db="EMBL/GenBank/DDBJ databases">
        <title>Rhizobium oryziradicis sp. nov., isolated from the root of rice.</title>
        <authorList>
            <person name="Zhao J."/>
            <person name="Zhang X."/>
        </authorList>
    </citation>
    <scope>NUCLEOTIDE SEQUENCE [LARGE SCALE GENOMIC DNA]</scope>
    <source>
        <strain evidence="4 5">N19</strain>
    </source>
</reference>